<sequence length="308" mass="34710">MDQIAYSLYADDVLFYETLMLAIENLENNASEPQEINHVLNVLAKQDYSGCLYNYQNAVLAVEEGLNNNNIVTIHNSDTTLNCKGFIAQSVDNVDDTQAGEIFLSNEIQDQLNIPTRKLNALFGYQIVEQEGEVLQKYVKMAKASDVLERLPHNINAVRCDQDSMLQSCTNKNIDEKIKTLQKDEVRALCEQTIKYANDLNLTQTSTILCTAGILYKAAVTEANEFESMFLELMNKDDKESQKVEVENQLVPNFHQVVMLNSAGKHYKTAARLFNCSHYIINSGGNNRGDSCSYCMRSGHVVPHFRGQ</sequence>
<proteinExistence type="predicted"/>
<dbReference type="AlphaFoldDB" id="A0AA86Q5A2"/>
<dbReference type="Proteomes" id="UP001642409">
    <property type="component" value="Unassembled WGS sequence"/>
</dbReference>
<name>A0AA86Q5A2_9EUKA</name>
<evidence type="ECO:0000313" key="2">
    <source>
        <dbReference type="EMBL" id="CAL6037876.1"/>
    </source>
</evidence>
<accession>A0AA86Q5A2</accession>
<evidence type="ECO:0000313" key="1">
    <source>
        <dbReference type="EMBL" id="CAI9951413.1"/>
    </source>
</evidence>
<gene>
    <name evidence="2" type="ORF">HINF_LOCUS37096</name>
    <name evidence="1" type="ORF">HINF_LOCUS39058</name>
</gene>
<comment type="caution">
    <text evidence="1">The sequence shown here is derived from an EMBL/GenBank/DDBJ whole genome shotgun (WGS) entry which is preliminary data.</text>
</comment>
<protein>
    <submittedName>
        <fullName evidence="1">Uncharacterized protein</fullName>
    </submittedName>
</protein>
<keyword evidence="3" id="KW-1185">Reference proteome</keyword>
<dbReference type="EMBL" id="CATOUU010000824">
    <property type="protein sequence ID" value="CAI9951413.1"/>
    <property type="molecule type" value="Genomic_DNA"/>
</dbReference>
<reference evidence="2 3" key="2">
    <citation type="submission" date="2024-07" db="EMBL/GenBank/DDBJ databases">
        <authorList>
            <person name="Akdeniz Z."/>
        </authorList>
    </citation>
    <scope>NUCLEOTIDE SEQUENCE [LARGE SCALE GENOMIC DNA]</scope>
</reference>
<dbReference type="EMBL" id="CAXDID020000138">
    <property type="protein sequence ID" value="CAL6037876.1"/>
    <property type="molecule type" value="Genomic_DNA"/>
</dbReference>
<organism evidence="1">
    <name type="scientific">Hexamita inflata</name>
    <dbReference type="NCBI Taxonomy" id="28002"/>
    <lineage>
        <taxon>Eukaryota</taxon>
        <taxon>Metamonada</taxon>
        <taxon>Diplomonadida</taxon>
        <taxon>Hexamitidae</taxon>
        <taxon>Hexamitinae</taxon>
        <taxon>Hexamita</taxon>
    </lineage>
</organism>
<reference evidence="1" key="1">
    <citation type="submission" date="2023-06" db="EMBL/GenBank/DDBJ databases">
        <authorList>
            <person name="Kurt Z."/>
        </authorList>
    </citation>
    <scope>NUCLEOTIDE SEQUENCE</scope>
</reference>
<evidence type="ECO:0000313" key="3">
    <source>
        <dbReference type="Proteomes" id="UP001642409"/>
    </source>
</evidence>